<evidence type="ECO:0000259" key="1">
    <source>
        <dbReference type="Pfam" id="PF01636"/>
    </source>
</evidence>
<comment type="caution">
    <text evidence="2">The sequence shown here is derived from an EMBL/GenBank/DDBJ whole genome shotgun (WGS) entry which is preliminary data.</text>
</comment>
<reference evidence="2 3" key="1">
    <citation type="submission" date="2019-03" db="EMBL/GenBank/DDBJ databases">
        <title>Genomic Encyclopedia of Type Strains, Phase IV (KMG-IV): sequencing the most valuable type-strain genomes for metagenomic binning, comparative biology and taxonomic classification.</title>
        <authorList>
            <person name="Goeker M."/>
        </authorList>
    </citation>
    <scope>NUCLEOTIDE SEQUENCE [LARGE SCALE GENOMIC DNA]</scope>
    <source>
        <strain evidence="2 3">DSM 18577</strain>
    </source>
</reference>
<dbReference type="Gene3D" id="3.90.1200.10">
    <property type="match status" value="1"/>
</dbReference>
<dbReference type="Proteomes" id="UP000295565">
    <property type="component" value="Unassembled WGS sequence"/>
</dbReference>
<protein>
    <submittedName>
        <fullName evidence="2">Thiamine kinase-like enzyme</fullName>
    </submittedName>
</protein>
<dbReference type="GO" id="GO:0016301">
    <property type="term" value="F:kinase activity"/>
    <property type="evidence" value="ECO:0007669"/>
    <property type="project" value="UniProtKB-KW"/>
</dbReference>
<sequence length="278" mass="32138">MSTTSTDLLTQMSPGAIAWINQQIGPLLSAHPIEKGHHAIWHCHSIQGEFILRSPNQRPYYGTDYQREQLLLQALRGRDWAIQGQFYSPNEPWLLYRYIPGKMLTAQSFLTTPQLFDELCDILVWTHCQTISLGKNANRDMQDYLKRYLERATFAPSEAKTQAQQWLTRFPKVHCLCLNHHDLTPANLLQTDSGHLAILDWEYAAFSAKGWDEATLLHSFELTDAQHAKLSELSSISQQQLSLYQTACELLDLCWYSQRPLSQAHVTAWQQWQIRLQQ</sequence>
<dbReference type="AlphaFoldDB" id="A0A4R1K2H6"/>
<accession>A0A4R1K2H6</accession>
<dbReference type="InterPro" id="IPR002575">
    <property type="entry name" value="Aminoglycoside_PTrfase"/>
</dbReference>
<dbReference type="RefSeq" id="WP_131912650.1">
    <property type="nucleotide sequence ID" value="NZ_OU594967.1"/>
</dbReference>
<dbReference type="EMBL" id="SMGD01000012">
    <property type="protein sequence ID" value="TCK58140.1"/>
    <property type="molecule type" value="Genomic_DNA"/>
</dbReference>
<gene>
    <name evidence="2" type="ORF">EV690_1848</name>
</gene>
<organism evidence="2 3">
    <name type="scientific">Celerinatantimonas diazotrophica</name>
    <dbReference type="NCBI Taxonomy" id="412034"/>
    <lineage>
        <taxon>Bacteria</taxon>
        <taxon>Pseudomonadati</taxon>
        <taxon>Pseudomonadota</taxon>
        <taxon>Gammaproteobacteria</taxon>
        <taxon>Celerinatantimonadaceae</taxon>
        <taxon>Celerinatantimonas</taxon>
    </lineage>
</organism>
<keyword evidence="3" id="KW-1185">Reference proteome</keyword>
<evidence type="ECO:0000313" key="3">
    <source>
        <dbReference type="Proteomes" id="UP000295565"/>
    </source>
</evidence>
<feature type="domain" description="Aminoglycoside phosphotransferase" evidence="1">
    <location>
        <begin position="32"/>
        <end position="219"/>
    </location>
</feature>
<keyword evidence="2" id="KW-0418">Kinase</keyword>
<evidence type="ECO:0000313" key="2">
    <source>
        <dbReference type="EMBL" id="TCK58140.1"/>
    </source>
</evidence>
<name>A0A4R1K2H6_9GAMM</name>
<dbReference type="SUPFAM" id="SSF56112">
    <property type="entry name" value="Protein kinase-like (PK-like)"/>
    <property type="match status" value="1"/>
</dbReference>
<keyword evidence="2" id="KW-0808">Transferase</keyword>
<dbReference type="OrthoDB" id="6385220at2"/>
<dbReference type="InterPro" id="IPR011009">
    <property type="entry name" value="Kinase-like_dom_sf"/>
</dbReference>
<proteinExistence type="predicted"/>
<dbReference type="Pfam" id="PF01636">
    <property type="entry name" value="APH"/>
    <property type="match status" value="1"/>
</dbReference>